<protein>
    <submittedName>
        <fullName evidence="1">Uncharacterized protein</fullName>
    </submittedName>
</protein>
<dbReference type="Proteomes" id="UP000659047">
    <property type="component" value="Unassembled WGS sequence"/>
</dbReference>
<organism evidence="1 2">
    <name type="scientific">Tenebrionibacter intestinalis</name>
    <dbReference type="NCBI Taxonomy" id="2799638"/>
    <lineage>
        <taxon>Bacteria</taxon>
        <taxon>Pseudomonadati</taxon>
        <taxon>Pseudomonadota</taxon>
        <taxon>Gammaproteobacteria</taxon>
        <taxon>Enterobacterales</taxon>
        <taxon>Enterobacteriaceae</taxon>
        <taxon>Tenebrionibacter/Tenebrionicola group</taxon>
        <taxon>Tenebrionibacter</taxon>
    </lineage>
</organism>
<dbReference type="InterPro" id="IPR040547">
    <property type="entry name" value="CdiI"/>
</dbReference>
<evidence type="ECO:0000313" key="1">
    <source>
        <dbReference type="EMBL" id="MBK4717120.1"/>
    </source>
</evidence>
<name>A0A8K0XXZ1_9ENTR</name>
<dbReference type="CDD" id="cd20691">
    <property type="entry name" value="CdiI_EC536-like"/>
    <property type="match status" value="1"/>
</dbReference>
<dbReference type="AlphaFoldDB" id="A0A8K0XXZ1"/>
<keyword evidence="2" id="KW-1185">Reference proteome</keyword>
<reference evidence="1" key="1">
    <citation type="submission" date="2021-01" db="EMBL/GenBank/DDBJ databases">
        <title>Intestinitalea alba gen. nov., sp. nov., a novel genus of the family Enterobacteriaceae, isolated from the gut of the plastic-eating mealworm Tenebrio molitor L.</title>
        <authorList>
            <person name="Yang Y."/>
        </authorList>
    </citation>
    <scope>NUCLEOTIDE SEQUENCE</scope>
    <source>
        <strain evidence="1">BIT-L3</strain>
    </source>
</reference>
<dbReference type="Pfam" id="PF18616">
    <property type="entry name" value="CdiI_3"/>
    <property type="match status" value="1"/>
</dbReference>
<gene>
    <name evidence="1" type="ORF">JJB97_17775</name>
</gene>
<dbReference type="RefSeq" id="WP_238715416.1">
    <property type="nucleotide sequence ID" value="NZ_JAEPBH010000107.1"/>
</dbReference>
<accession>A0A8K0XXZ1</accession>
<sequence>MTTFRDLLLINNRNYELSNDSPLDQWFSGVVDIPIDQLDVGDIARSIRQDVFLADVLPRAEALLKDDPLAGDDYDGQLISSIASLNRDEIKEALPCFLRIASYLSQLNKNGFDRQMIMDIEKIIKLSQV</sequence>
<evidence type="ECO:0000313" key="2">
    <source>
        <dbReference type="Proteomes" id="UP000659047"/>
    </source>
</evidence>
<proteinExistence type="predicted"/>
<comment type="caution">
    <text evidence="1">The sequence shown here is derived from an EMBL/GenBank/DDBJ whole genome shotgun (WGS) entry which is preliminary data.</text>
</comment>
<dbReference type="EMBL" id="JAEPBH010000107">
    <property type="protein sequence ID" value="MBK4717120.1"/>
    <property type="molecule type" value="Genomic_DNA"/>
</dbReference>